<dbReference type="AlphaFoldDB" id="G4CQW8"/>
<keyword evidence="2" id="KW-1185">Reference proteome</keyword>
<accession>G4CQW8</accession>
<name>G4CQW8_9NEIS</name>
<dbReference type="Proteomes" id="UP000005336">
    <property type="component" value="Unassembled WGS sequence"/>
</dbReference>
<comment type="caution">
    <text evidence="1">The sequence shown here is derived from an EMBL/GenBank/DDBJ whole genome shotgun (WGS) entry which is preliminary data.</text>
</comment>
<evidence type="ECO:0000313" key="1">
    <source>
        <dbReference type="EMBL" id="EGZ45973.1"/>
    </source>
</evidence>
<proteinExistence type="predicted"/>
<gene>
    <name evidence="1" type="ORF">HMPREF9370_1478</name>
</gene>
<dbReference type="EMBL" id="AGAZ01000053">
    <property type="protein sequence ID" value="EGZ45973.1"/>
    <property type="molecule type" value="Genomic_DNA"/>
</dbReference>
<reference evidence="1 2" key="1">
    <citation type="submission" date="2011-06" db="EMBL/GenBank/DDBJ databases">
        <authorList>
            <person name="Muzny D."/>
            <person name="Qin X."/>
            <person name="Deng J."/>
            <person name="Jiang H."/>
            <person name="Liu Y."/>
            <person name="Qu J."/>
            <person name="Song X.-Z."/>
            <person name="Zhang L."/>
            <person name="Thornton R."/>
            <person name="Coyle M."/>
            <person name="Francisco L."/>
            <person name="Jackson L."/>
            <person name="Javaid M."/>
            <person name="Korchina V."/>
            <person name="Kovar C."/>
            <person name="Mata R."/>
            <person name="Mathew T."/>
            <person name="Ngo R."/>
            <person name="Nguyen L."/>
            <person name="Nguyen N."/>
            <person name="Okwuonu G."/>
            <person name="Ongeri F."/>
            <person name="Pham C."/>
            <person name="Simmons D."/>
            <person name="Wilczek-Boney K."/>
            <person name="Hale W."/>
            <person name="Jakkamsetti A."/>
            <person name="Pham P."/>
            <person name="Ruth R."/>
            <person name="San Lucas F."/>
            <person name="Warren J."/>
            <person name="Zhang J."/>
            <person name="Zhao Z."/>
            <person name="Zhou C."/>
            <person name="Zhu D."/>
            <person name="Lee S."/>
            <person name="Bess C."/>
            <person name="Blankenburg K."/>
            <person name="Forbes L."/>
            <person name="Fu Q."/>
            <person name="Gubbala S."/>
            <person name="Hirani K."/>
            <person name="Jayaseelan J.C."/>
            <person name="Lara F."/>
            <person name="Munidasa M."/>
            <person name="Palculict T."/>
            <person name="Patil S."/>
            <person name="Pu L.-L."/>
            <person name="Saada N."/>
            <person name="Tang L."/>
            <person name="Weissenberger G."/>
            <person name="Zhu Y."/>
            <person name="Hemphill L."/>
            <person name="Shang Y."/>
            <person name="Youmans B."/>
            <person name="Ayvaz T."/>
            <person name="Ross M."/>
            <person name="Santibanez J."/>
            <person name="Aqrawi P."/>
            <person name="Gross S."/>
            <person name="Joshi V."/>
            <person name="Fowler G."/>
            <person name="Nazareth L."/>
            <person name="Reid J."/>
            <person name="Worley K."/>
            <person name="Petrosino J."/>
            <person name="Highlander S."/>
            <person name="Gibbs R."/>
        </authorList>
    </citation>
    <scope>NUCLEOTIDE SEQUENCE [LARGE SCALE GENOMIC DNA]</scope>
    <source>
        <strain evidence="1 2">9715</strain>
    </source>
</reference>
<evidence type="ECO:0000313" key="2">
    <source>
        <dbReference type="Proteomes" id="UP000005336"/>
    </source>
</evidence>
<organism evidence="1 2">
    <name type="scientific">Neisseria wadsworthii 9715</name>
    <dbReference type="NCBI Taxonomy" id="1030841"/>
    <lineage>
        <taxon>Bacteria</taxon>
        <taxon>Pseudomonadati</taxon>
        <taxon>Pseudomonadota</taxon>
        <taxon>Betaproteobacteria</taxon>
        <taxon>Neisseriales</taxon>
        <taxon>Neisseriaceae</taxon>
        <taxon>Neisseria</taxon>
    </lineage>
</organism>
<protein>
    <submittedName>
        <fullName evidence="1">Uncharacterized protein</fullName>
    </submittedName>
</protein>
<dbReference type="HOGENOM" id="CLU_3293045_0_0_4"/>
<sequence length="40" mass="4353">MVVDFLEKGMLIMPRIGCFLKMGLGAVSSGLMKCLSESFL</sequence>
<dbReference type="PATRIC" id="fig|1030841.3.peg.1460"/>